<comment type="caution">
    <text evidence="3">The sequence shown here is derived from an EMBL/GenBank/DDBJ whole genome shotgun (WGS) entry which is preliminary data.</text>
</comment>
<keyword evidence="4" id="KW-1185">Reference proteome</keyword>
<feature type="region of interest" description="Disordered" evidence="1">
    <location>
        <begin position="159"/>
        <end position="205"/>
    </location>
</feature>
<proteinExistence type="predicted"/>
<evidence type="ECO:0000313" key="4">
    <source>
        <dbReference type="Proteomes" id="UP000023152"/>
    </source>
</evidence>
<protein>
    <submittedName>
        <fullName evidence="3">Uncharacterized protein</fullName>
    </submittedName>
</protein>
<reference evidence="3 4" key="1">
    <citation type="journal article" date="2013" name="Curr. Biol.">
        <title>The Genome of the Foraminiferan Reticulomyxa filosa.</title>
        <authorList>
            <person name="Glockner G."/>
            <person name="Hulsmann N."/>
            <person name="Schleicher M."/>
            <person name="Noegel A.A."/>
            <person name="Eichinger L."/>
            <person name="Gallinger C."/>
            <person name="Pawlowski J."/>
            <person name="Sierra R."/>
            <person name="Euteneuer U."/>
            <person name="Pillet L."/>
            <person name="Moustafa A."/>
            <person name="Platzer M."/>
            <person name="Groth M."/>
            <person name="Szafranski K."/>
            <person name="Schliwa M."/>
        </authorList>
    </citation>
    <scope>NUCLEOTIDE SEQUENCE [LARGE SCALE GENOMIC DNA]</scope>
</reference>
<gene>
    <name evidence="3" type="ORF">RFI_16290</name>
</gene>
<feature type="transmembrane region" description="Helical" evidence="2">
    <location>
        <begin position="21"/>
        <end position="39"/>
    </location>
</feature>
<organism evidence="3 4">
    <name type="scientific">Reticulomyxa filosa</name>
    <dbReference type="NCBI Taxonomy" id="46433"/>
    <lineage>
        <taxon>Eukaryota</taxon>
        <taxon>Sar</taxon>
        <taxon>Rhizaria</taxon>
        <taxon>Retaria</taxon>
        <taxon>Foraminifera</taxon>
        <taxon>Monothalamids</taxon>
        <taxon>Reticulomyxidae</taxon>
        <taxon>Reticulomyxa</taxon>
    </lineage>
</organism>
<feature type="compositionally biased region" description="Basic and acidic residues" evidence="1">
    <location>
        <begin position="178"/>
        <end position="187"/>
    </location>
</feature>
<keyword evidence="2" id="KW-0472">Membrane</keyword>
<evidence type="ECO:0000313" key="3">
    <source>
        <dbReference type="EMBL" id="ETO20919.1"/>
    </source>
</evidence>
<feature type="non-terminal residue" evidence="3">
    <location>
        <position position="1"/>
    </location>
</feature>
<sequence length="240" mass="27103">SKRRTNPTNADTKERSTSLRVYIIITKIYIYTYIMSIFAHNLDSRGRVNARNTAVSNLLFSNEDEKEFDPFVAMTGNKEGNFHEQLQQVLEDHECGKGISHPSDKLNSFVDLTSDVVDLQSSDENDSEDVTKDVTESLRADLERYILPLKSMEDIIDIEDEGSSLPPPPLPPLPPLPNKDDEKRELNENVNNTNKPNLISDNQLTYPHFDNGGELHLRKRTFSSASFNGNVSAIDEPPLK</sequence>
<dbReference type="AlphaFoldDB" id="X6N5B4"/>
<dbReference type="EMBL" id="ASPP01012110">
    <property type="protein sequence ID" value="ETO20919.1"/>
    <property type="molecule type" value="Genomic_DNA"/>
</dbReference>
<accession>X6N5B4</accession>
<dbReference type="Proteomes" id="UP000023152">
    <property type="component" value="Unassembled WGS sequence"/>
</dbReference>
<keyword evidence="2" id="KW-1133">Transmembrane helix</keyword>
<keyword evidence="2" id="KW-0812">Transmembrane</keyword>
<evidence type="ECO:0000256" key="1">
    <source>
        <dbReference type="SAM" id="MobiDB-lite"/>
    </source>
</evidence>
<name>X6N5B4_RETFI</name>
<feature type="compositionally biased region" description="Polar residues" evidence="1">
    <location>
        <begin position="188"/>
        <end position="205"/>
    </location>
</feature>
<evidence type="ECO:0000256" key="2">
    <source>
        <dbReference type="SAM" id="Phobius"/>
    </source>
</evidence>
<feature type="compositionally biased region" description="Pro residues" evidence="1">
    <location>
        <begin position="165"/>
        <end position="177"/>
    </location>
</feature>